<dbReference type="InterPro" id="IPR006640">
    <property type="entry name" value="SprT-like_domain"/>
</dbReference>
<gene>
    <name evidence="3" type="ORF">IC627_02370</name>
    <name evidence="2" type="ORF">PDPUS_1_02774</name>
</gene>
<dbReference type="PANTHER" id="PTHR38773">
    <property type="entry name" value="PROTEIN SPRT"/>
    <property type="match status" value="1"/>
</dbReference>
<evidence type="ECO:0000313" key="4">
    <source>
        <dbReference type="Proteomes" id="UP000218676"/>
    </source>
</evidence>
<dbReference type="Pfam" id="PF10263">
    <property type="entry name" value="SprT-like"/>
    <property type="match status" value="1"/>
</dbReference>
<organism evidence="3 5">
    <name type="scientific">Photobacterium damsela subsp. piscicida</name>
    <name type="common">Pasteurella piscicida</name>
    <dbReference type="NCBI Taxonomy" id="38294"/>
    <lineage>
        <taxon>Bacteria</taxon>
        <taxon>Pseudomonadati</taxon>
        <taxon>Pseudomonadota</taxon>
        <taxon>Gammaproteobacteria</taxon>
        <taxon>Vibrionales</taxon>
        <taxon>Vibrionaceae</taxon>
        <taxon>Photobacterium</taxon>
    </lineage>
</organism>
<dbReference type="EMBL" id="CP061854">
    <property type="protein sequence ID" value="QOD56929.1"/>
    <property type="molecule type" value="Genomic_DNA"/>
</dbReference>
<dbReference type="EMBL" id="AP018045">
    <property type="protein sequence ID" value="BAX54148.1"/>
    <property type="molecule type" value="Genomic_DNA"/>
</dbReference>
<name>A0A1V1V5M7_PHODP</name>
<evidence type="ECO:0000313" key="3">
    <source>
        <dbReference type="EMBL" id="QOD56929.1"/>
    </source>
</evidence>
<feature type="domain" description="SprT-like" evidence="1">
    <location>
        <begin position="13"/>
        <end position="62"/>
    </location>
</feature>
<dbReference type="AlphaFoldDB" id="A0A1V1V5M7"/>
<reference evidence="2" key="1">
    <citation type="journal article" date="2017" name="Genome Announc.">
        <title>Whole-Genome Sequence of Photobacterium damselae subsp. piscicida Strain 91-197, Isolated from Hybrid Striped Bass (Morone sp.) in the United States.</title>
        <authorList>
            <person name="Teru Y."/>
            <person name="Hikima J."/>
            <person name="Kono T."/>
            <person name="Sakai M."/>
            <person name="Takano T."/>
            <person name="Hawke J.P."/>
            <person name="Takeyama H."/>
            <person name="Aoki T."/>
        </authorList>
    </citation>
    <scope>NUCLEOTIDE SEQUENCE</scope>
    <source>
        <strain evidence="2">91-197</strain>
    </source>
</reference>
<sequence length="98" mass="11331">MSALQQQIIAQVTHCIQHANSRLQKHFSVPKVTFTQRGKIAGSARLQSWEVRFNPVLLQENPVVTPIDLLMVKFTFYKRSNNLIVHLFAFRKTNGFSY</sequence>
<proteinExistence type="predicted"/>
<evidence type="ECO:0000313" key="2">
    <source>
        <dbReference type="EMBL" id="BAX54148.1"/>
    </source>
</evidence>
<dbReference type="Proteomes" id="UP000516656">
    <property type="component" value="Chromosome 1"/>
</dbReference>
<dbReference type="Proteomes" id="UP000218676">
    <property type="component" value="Chromosome 1"/>
</dbReference>
<accession>A0A1V1V5M7</accession>
<dbReference type="PANTHER" id="PTHR38773:SF1">
    <property type="entry name" value="PROTEIN SPRT"/>
    <property type="match status" value="1"/>
</dbReference>
<protein>
    <recommendedName>
        <fullName evidence="1">SprT-like domain-containing protein</fullName>
    </recommendedName>
</protein>
<evidence type="ECO:0000259" key="1">
    <source>
        <dbReference type="Pfam" id="PF10263"/>
    </source>
</evidence>
<reference evidence="3 5" key="3">
    <citation type="submission" date="2020-09" db="EMBL/GenBank/DDBJ databases">
        <title>Complete, closed and curated genome sequences of Photobacterium damselae subsp. piscicida isolates from Australia indicate localised evolution and additional plasmid-borne pathogenicity mechanisms.</title>
        <authorList>
            <person name="Baseggio L."/>
            <person name="Silayeva O."/>
            <person name="Buller N."/>
            <person name="Landos M."/>
            <person name="Engelstaedter J."/>
            <person name="Barnes A.C."/>
        </authorList>
    </citation>
    <scope>NUCLEOTIDE SEQUENCE [LARGE SCALE GENOMIC DNA]</scope>
    <source>
        <strain evidence="3 5">AS-16-0540-1</strain>
    </source>
</reference>
<dbReference type="RefSeq" id="WP_191169396.1">
    <property type="nucleotide sequence ID" value="NZ_CP061861.1"/>
</dbReference>
<reference evidence="4" key="2">
    <citation type="submission" date="2017-05" db="EMBL/GenBank/DDBJ databases">
        <title>Whole genome sequence of fish pathogenic bacteria, Photobacterium damselae subsp. piscicida, strain 91-197, isolated from hybrid striped bass (Morone sp.) in USA.</title>
        <authorList>
            <person name="Teru Y."/>
            <person name="Hikima J."/>
            <person name="Kono T."/>
            <person name="Sakai M."/>
            <person name="Takano T."/>
            <person name="Hawke J.P."/>
            <person name="Takeyama H."/>
            <person name="Aoki T."/>
        </authorList>
    </citation>
    <scope>NUCLEOTIDE SEQUENCE [LARGE SCALE GENOMIC DNA]</scope>
    <source>
        <strain evidence="4">91-197</strain>
    </source>
</reference>
<evidence type="ECO:0000313" key="5">
    <source>
        <dbReference type="Proteomes" id="UP000516656"/>
    </source>
</evidence>